<dbReference type="PROSITE" id="PS51063">
    <property type="entry name" value="HTH_CRP_2"/>
    <property type="match status" value="1"/>
</dbReference>
<keyword evidence="7" id="KW-1185">Reference proteome</keyword>
<keyword evidence="2" id="KW-0238">DNA-binding</keyword>
<dbReference type="Pfam" id="PF13545">
    <property type="entry name" value="HTH_Crp_2"/>
    <property type="match status" value="1"/>
</dbReference>
<dbReference type="InterPro" id="IPR018490">
    <property type="entry name" value="cNMP-bd_dom_sf"/>
</dbReference>
<dbReference type="PANTHER" id="PTHR24567:SF26">
    <property type="entry name" value="REGULATORY PROTEIN YEIL"/>
    <property type="match status" value="1"/>
</dbReference>
<dbReference type="SMART" id="SM00100">
    <property type="entry name" value="cNMP"/>
    <property type="match status" value="1"/>
</dbReference>
<evidence type="ECO:0000259" key="4">
    <source>
        <dbReference type="PROSITE" id="PS50042"/>
    </source>
</evidence>
<keyword evidence="3" id="KW-0804">Transcription</keyword>
<name>A0ABT9PKX1_9ACTO</name>
<dbReference type="PROSITE" id="PS50042">
    <property type="entry name" value="CNMP_BINDING_3"/>
    <property type="match status" value="1"/>
</dbReference>
<dbReference type="InterPro" id="IPR014710">
    <property type="entry name" value="RmlC-like_jellyroll"/>
</dbReference>
<evidence type="ECO:0000256" key="2">
    <source>
        <dbReference type="ARBA" id="ARBA00023125"/>
    </source>
</evidence>
<evidence type="ECO:0000259" key="5">
    <source>
        <dbReference type="PROSITE" id="PS51063"/>
    </source>
</evidence>
<dbReference type="SMART" id="SM00419">
    <property type="entry name" value="HTH_CRP"/>
    <property type="match status" value="1"/>
</dbReference>
<dbReference type="EMBL" id="JAUSQL010000001">
    <property type="protein sequence ID" value="MDP9833380.1"/>
    <property type="molecule type" value="Genomic_DNA"/>
</dbReference>
<accession>A0ABT9PKX1</accession>
<dbReference type="InterPro" id="IPR036388">
    <property type="entry name" value="WH-like_DNA-bd_sf"/>
</dbReference>
<dbReference type="Gene3D" id="2.60.120.10">
    <property type="entry name" value="Jelly Rolls"/>
    <property type="match status" value="1"/>
</dbReference>
<protein>
    <submittedName>
        <fullName evidence="6">CRP/FNR family transcriptional regulator</fullName>
    </submittedName>
</protein>
<dbReference type="RefSeq" id="WP_296931752.1">
    <property type="nucleotide sequence ID" value="NZ_CP133407.1"/>
</dbReference>
<evidence type="ECO:0000256" key="3">
    <source>
        <dbReference type="ARBA" id="ARBA00023163"/>
    </source>
</evidence>
<comment type="caution">
    <text evidence="6">The sequence shown here is derived from an EMBL/GenBank/DDBJ whole genome shotgun (WGS) entry which is preliminary data.</text>
</comment>
<dbReference type="PANTHER" id="PTHR24567">
    <property type="entry name" value="CRP FAMILY TRANSCRIPTIONAL REGULATORY PROTEIN"/>
    <property type="match status" value="1"/>
</dbReference>
<dbReference type="InterPro" id="IPR012318">
    <property type="entry name" value="HTH_CRP"/>
</dbReference>
<dbReference type="SUPFAM" id="SSF51206">
    <property type="entry name" value="cAMP-binding domain-like"/>
    <property type="match status" value="1"/>
</dbReference>
<keyword evidence="1" id="KW-0805">Transcription regulation</keyword>
<evidence type="ECO:0000313" key="7">
    <source>
        <dbReference type="Proteomes" id="UP001230145"/>
    </source>
</evidence>
<organism evidence="6 7">
    <name type="scientific">Trueperella abortisuis</name>
    <dbReference type="NCBI Taxonomy" id="445930"/>
    <lineage>
        <taxon>Bacteria</taxon>
        <taxon>Bacillati</taxon>
        <taxon>Actinomycetota</taxon>
        <taxon>Actinomycetes</taxon>
        <taxon>Actinomycetales</taxon>
        <taxon>Actinomycetaceae</taxon>
        <taxon>Trueperella</taxon>
    </lineage>
</organism>
<dbReference type="InterPro" id="IPR036390">
    <property type="entry name" value="WH_DNA-bd_sf"/>
</dbReference>
<dbReference type="SUPFAM" id="SSF46785">
    <property type="entry name" value="Winged helix' DNA-binding domain"/>
    <property type="match status" value="1"/>
</dbReference>
<evidence type="ECO:0000313" key="6">
    <source>
        <dbReference type="EMBL" id="MDP9833380.1"/>
    </source>
</evidence>
<dbReference type="Pfam" id="PF00027">
    <property type="entry name" value="cNMP_binding"/>
    <property type="match status" value="1"/>
</dbReference>
<sequence>MHSQKLDHESVGDTCVAIVPIFKGLRYEDQLKVARVAQPTQLEAGTTLFSQGADLSQLFVIHKGRVKLTRTNADGHEQLVRVIGPGDFLGEWAFLKRMRAKHTAVALEDTQACVFDHSELITIFAEYPSVGLHMLVQVSERLAETEARLSAIVSAEVGQRLADYLLGLPTMRRGNATAVVLPLTKKDIASLLDTTPETLSRQFARLESSGIIERRGNAVVLRDVDMLMSLSTEPD</sequence>
<feature type="domain" description="HTH crp-type" evidence="5">
    <location>
        <begin position="155"/>
        <end position="225"/>
    </location>
</feature>
<dbReference type="CDD" id="cd00038">
    <property type="entry name" value="CAP_ED"/>
    <property type="match status" value="1"/>
</dbReference>
<dbReference type="Proteomes" id="UP001230145">
    <property type="component" value="Unassembled WGS sequence"/>
</dbReference>
<gene>
    <name evidence="6" type="ORF">J2S45_002059</name>
</gene>
<feature type="domain" description="Cyclic nucleotide-binding" evidence="4">
    <location>
        <begin position="21"/>
        <end position="141"/>
    </location>
</feature>
<dbReference type="InterPro" id="IPR000595">
    <property type="entry name" value="cNMP-bd_dom"/>
</dbReference>
<dbReference type="PRINTS" id="PR00034">
    <property type="entry name" value="HTHCRP"/>
</dbReference>
<evidence type="ECO:0000256" key="1">
    <source>
        <dbReference type="ARBA" id="ARBA00023015"/>
    </source>
</evidence>
<reference evidence="6 7" key="1">
    <citation type="submission" date="2023-07" db="EMBL/GenBank/DDBJ databases">
        <title>Sequencing the genomes of 1000 actinobacteria strains.</title>
        <authorList>
            <person name="Klenk H.-P."/>
        </authorList>
    </citation>
    <scope>NUCLEOTIDE SEQUENCE [LARGE SCALE GENOMIC DNA]</scope>
    <source>
        <strain evidence="6 7">DSM 19515</strain>
    </source>
</reference>
<dbReference type="InterPro" id="IPR050397">
    <property type="entry name" value="Env_Response_Regulators"/>
</dbReference>
<dbReference type="Gene3D" id="1.10.10.10">
    <property type="entry name" value="Winged helix-like DNA-binding domain superfamily/Winged helix DNA-binding domain"/>
    <property type="match status" value="1"/>
</dbReference>
<proteinExistence type="predicted"/>